<dbReference type="AlphaFoldDB" id="A0A8S1JF09"/>
<keyword evidence="2" id="KW-1185">Reference proteome</keyword>
<evidence type="ECO:0000313" key="2">
    <source>
        <dbReference type="Proteomes" id="UP000708148"/>
    </source>
</evidence>
<name>A0A8S1JF09_9CHLO</name>
<organism evidence="1 2">
    <name type="scientific">Ostreobium quekettii</name>
    <dbReference type="NCBI Taxonomy" id="121088"/>
    <lineage>
        <taxon>Eukaryota</taxon>
        <taxon>Viridiplantae</taxon>
        <taxon>Chlorophyta</taxon>
        <taxon>core chlorophytes</taxon>
        <taxon>Ulvophyceae</taxon>
        <taxon>TCBD clade</taxon>
        <taxon>Bryopsidales</taxon>
        <taxon>Ostreobineae</taxon>
        <taxon>Ostreobiaceae</taxon>
        <taxon>Ostreobium</taxon>
    </lineage>
</organism>
<dbReference type="Proteomes" id="UP000708148">
    <property type="component" value="Unassembled WGS sequence"/>
</dbReference>
<dbReference type="SUPFAM" id="SSF50978">
    <property type="entry name" value="WD40 repeat-like"/>
    <property type="match status" value="1"/>
</dbReference>
<protein>
    <submittedName>
        <fullName evidence="1">Uncharacterized protein</fullName>
    </submittedName>
</protein>
<reference evidence="1" key="1">
    <citation type="submission" date="2020-12" db="EMBL/GenBank/DDBJ databases">
        <authorList>
            <person name="Iha C."/>
        </authorList>
    </citation>
    <scope>NUCLEOTIDE SEQUENCE</scope>
</reference>
<sequence>MTSRCYAVSVGIPTTKRSLPLLVAVPEASGCIILKERTTSGDQGKPLRLLRDCSSSGRGINTLTFFAARHGLLMAGDHDGGVQFWDLRIGPVPQLLLNTPDMKKRPTQVLSLAADVGGDIVVAATNTGRVDFWDIRQLGASSSPSPVTLPLYSLNAREQFFPYAGSTIRCLVQSLVPDPANPRALGFVALLDHAQWVGNLDLCSLAVVHMACQSDVLSGDGGAPGGIADTTQWRGSVRQKGTWLSGGGTFVTGDCFKPLVHAVNMYPLQRMGKLKESRSENAENRQLEADAPVHDYQPSNPTHASSFVACVACHPAVDDAIAGTVALPWESEMLYYSVKPGCCGSLDNNQRDGMLGMYNG</sequence>
<evidence type="ECO:0000313" key="1">
    <source>
        <dbReference type="EMBL" id="CAD7704928.1"/>
    </source>
</evidence>
<dbReference type="EMBL" id="CAJHUC010002975">
    <property type="protein sequence ID" value="CAD7704928.1"/>
    <property type="molecule type" value="Genomic_DNA"/>
</dbReference>
<dbReference type="InterPro" id="IPR036322">
    <property type="entry name" value="WD40_repeat_dom_sf"/>
</dbReference>
<dbReference type="Gene3D" id="2.130.10.10">
    <property type="entry name" value="YVTN repeat-like/Quinoprotein amine dehydrogenase"/>
    <property type="match status" value="1"/>
</dbReference>
<accession>A0A8S1JF09</accession>
<gene>
    <name evidence="1" type="ORF">OSTQU699_LOCUS10283</name>
</gene>
<comment type="caution">
    <text evidence="1">The sequence shown here is derived from an EMBL/GenBank/DDBJ whole genome shotgun (WGS) entry which is preliminary data.</text>
</comment>
<proteinExistence type="predicted"/>
<dbReference type="InterPro" id="IPR015943">
    <property type="entry name" value="WD40/YVTN_repeat-like_dom_sf"/>
</dbReference>